<protein>
    <submittedName>
        <fullName evidence="1">Uncharacterized protein</fullName>
    </submittedName>
</protein>
<dbReference type="EMBL" id="GGEC01083459">
    <property type="protein sequence ID" value="MBX63943.1"/>
    <property type="molecule type" value="Transcribed_RNA"/>
</dbReference>
<reference evidence="1" key="1">
    <citation type="submission" date="2018-02" db="EMBL/GenBank/DDBJ databases">
        <title>Rhizophora mucronata_Transcriptome.</title>
        <authorList>
            <person name="Meera S.P."/>
            <person name="Sreeshan A."/>
            <person name="Augustine A."/>
        </authorList>
    </citation>
    <scope>NUCLEOTIDE SEQUENCE</scope>
    <source>
        <tissue evidence="1">Leaf</tissue>
    </source>
</reference>
<sequence length="46" mass="5496">MVEEMGLSGNENHWFDCKSWQFAENDKPEARKWQRKVREDTAILKG</sequence>
<accession>A0A2P2QAH4</accession>
<dbReference type="AlphaFoldDB" id="A0A2P2QAH4"/>
<name>A0A2P2QAH4_RHIMU</name>
<evidence type="ECO:0000313" key="1">
    <source>
        <dbReference type="EMBL" id="MBX63943.1"/>
    </source>
</evidence>
<proteinExistence type="predicted"/>
<organism evidence="1">
    <name type="scientific">Rhizophora mucronata</name>
    <name type="common">Asiatic mangrove</name>
    <dbReference type="NCBI Taxonomy" id="61149"/>
    <lineage>
        <taxon>Eukaryota</taxon>
        <taxon>Viridiplantae</taxon>
        <taxon>Streptophyta</taxon>
        <taxon>Embryophyta</taxon>
        <taxon>Tracheophyta</taxon>
        <taxon>Spermatophyta</taxon>
        <taxon>Magnoliopsida</taxon>
        <taxon>eudicotyledons</taxon>
        <taxon>Gunneridae</taxon>
        <taxon>Pentapetalae</taxon>
        <taxon>rosids</taxon>
        <taxon>fabids</taxon>
        <taxon>Malpighiales</taxon>
        <taxon>Rhizophoraceae</taxon>
        <taxon>Rhizophora</taxon>
    </lineage>
</organism>